<organism evidence="5 6">
    <name type="scientific">Rhizobium grahamii</name>
    <dbReference type="NCBI Taxonomy" id="1120045"/>
    <lineage>
        <taxon>Bacteria</taxon>
        <taxon>Pseudomonadati</taxon>
        <taxon>Pseudomonadota</taxon>
        <taxon>Alphaproteobacteria</taxon>
        <taxon>Hyphomicrobiales</taxon>
        <taxon>Rhizobiaceae</taxon>
        <taxon>Rhizobium/Agrobacterium group</taxon>
        <taxon>Rhizobium</taxon>
    </lineage>
</organism>
<dbReference type="InterPro" id="IPR000335">
    <property type="entry name" value="Bleomycin-R"/>
</dbReference>
<comment type="similarity">
    <text evidence="1">Belongs to the bleomycin resistance protein family.</text>
</comment>
<protein>
    <recommendedName>
        <fullName evidence="2">Bleomycin resistance protein</fullName>
    </recommendedName>
</protein>
<evidence type="ECO:0000313" key="5">
    <source>
        <dbReference type="EMBL" id="QFY60888.1"/>
    </source>
</evidence>
<dbReference type="Proteomes" id="UP000326881">
    <property type="component" value="Chromosome"/>
</dbReference>
<dbReference type="SUPFAM" id="SSF54593">
    <property type="entry name" value="Glyoxalase/Bleomycin resistance protein/Dihydroxybiphenyl dioxygenase"/>
    <property type="match status" value="1"/>
</dbReference>
<dbReference type="Gene3D" id="3.10.180.10">
    <property type="entry name" value="2,3-Dihydroxybiphenyl 1,2-Dioxygenase, domain 1"/>
    <property type="match status" value="1"/>
</dbReference>
<dbReference type="CDD" id="cd08349">
    <property type="entry name" value="BLMA_like"/>
    <property type="match status" value="1"/>
</dbReference>
<dbReference type="RefSeq" id="WP_153271083.1">
    <property type="nucleotide sequence ID" value="NZ_CP043498.1"/>
</dbReference>
<name>A0A5Q0C4N6_9HYPH</name>
<dbReference type="AlphaFoldDB" id="A0A5Q0C4N6"/>
<dbReference type="KEGG" id="rgr:FZ934_10945"/>
<evidence type="ECO:0000259" key="4">
    <source>
        <dbReference type="PROSITE" id="PS51819"/>
    </source>
</evidence>
<evidence type="ECO:0000256" key="2">
    <source>
        <dbReference type="ARBA" id="ARBA00021572"/>
    </source>
</evidence>
<dbReference type="Pfam" id="PF00903">
    <property type="entry name" value="Glyoxalase"/>
    <property type="match status" value="1"/>
</dbReference>
<dbReference type="OrthoDB" id="9791602at2"/>
<evidence type="ECO:0000256" key="3">
    <source>
        <dbReference type="ARBA" id="ARBA00023251"/>
    </source>
</evidence>
<sequence length="213" mass="24263">MPNIENLKKQAKSYLRWHRERYYPVAAQIRWILPRYRDQSDREILDADFKLSDAQELVARKHGFADWPALVKGIETIAKPTASDGRRPLVLSAEPQLFVSDINASCQFYVRKLGFEVAFHYGEPPFYAQVFRDGARLNLRKVHAPVFDAGFRAREVDALSATLTIDDPKQLFLEYQAAGAPFHQPLRAEPWGARTFIVQDPDGNLIAFSGEAT</sequence>
<dbReference type="InterPro" id="IPR037523">
    <property type="entry name" value="VOC_core"/>
</dbReference>
<evidence type="ECO:0000256" key="1">
    <source>
        <dbReference type="ARBA" id="ARBA00011051"/>
    </source>
</evidence>
<keyword evidence="3" id="KW-0046">Antibiotic resistance</keyword>
<reference evidence="5 6" key="1">
    <citation type="submission" date="2019-08" db="EMBL/GenBank/DDBJ databases">
        <title>Prosopis cineraria nodule microbiome.</title>
        <authorList>
            <person name="Ali R."/>
            <person name="Chaluvadi S.R."/>
            <person name="Wang X."/>
        </authorList>
    </citation>
    <scope>NUCLEOTIDE SEQUENCE [LARGE SCALE GENOMIC DNA]</scope>
    <source>
        <strain evidence="5 6">BG7</strain>
    </source>
</reference>
<dbReference type="InterPro" id="IPR004360">
    <property type="entry name" value="Glyas_Fos-R_dOase_dom"/>
</dbReference>
<proteinExistence type="inferred from homology"/>
<keyword evidence="6" id="KW-1185">Reference proteome</keyword>
<dbReference type="InterPro" id="IPR029068">
    <property type="entry name" value="Glyas_Bleomycin-R_OHBP_Dase"/>
</dbReference>
<feature type="domain" description="VOC" evidence="4">
    <location>
        <begin position="89"/>
        <end position="211"/>
    </location>
</feature>
<gene>
    <name evidence="5" type="ORF">FZ934_10945</name>
</gene>
<dbReference type="GO" id="GO:0046677">
    <property type="term" value="P:response to antibiotic"/>
    <property type="evidence" value="ECO:0007669"/>
    <property type="project" value="UniProtKB-KW"/>
</dbReference>
<dbReference type="EMBL" id="CP043498">
    <property type="protein sequence ID" value="QFY60888.1"/>
    <property type="molecule type" value="Genomic_DNA"/>
</dbReference>
<dbReference type="PROSITE" id="PS51819">
    <property type="entry name" value="VOC"/>
    <property type="match status" value="1"/>
</dbReference>
<evidence type="ECO:0000313" key="6">
    <source>
        <dbReference type="Proteomes" id="UP000326881"/>
    </source>
</evidence>
<accession>A0A5Q0C4N6</accession>